<gene>
    <name evidence="3" type="ORF">HC176_05375</name>
</gene>
<proteinExistence type="predicted"/>
<evidence type="ECO:0000313" key="4">
    <source>
        <dbReference type="Proteomes" id="UP000760545"/>
    </source>
</evidence>
<evidence type="ECO:0000313" key="3">
    <source>
        <dbReference type="EMBL" id="NJX14913.1"/>
    </source>
</evidence>
<evidence type="ECO:0000256" key="1">
    <source>
        <dbReference type="ARBA" id="ARBA00022729"/>
    </source>
</evidence>
<sequence>MQAYGEITDEKVVPLNLKSSGDNTFEIIISEKENIKESQRIYLHDNLTGEYFNLTKGDAYQFGSEAGVFKNRLEIVFQSEQQMLSAEEADGTKNRTYYQNPAKTFYAKNMDSAVTRLAVVDMRGREVLDLSGVSNAQLETGIRLNSLATGTYVVCLRTESNAVLTKKIVVN</sequence>
<reference evidence="3 4" key="1">
    <citation type="submission" date="2020-03" db="EMBL/GenBank/DDBJ databases">
        <title>Tamlana sp. nov, isolated from XXX.</title>
        <authorList>
            <person name="Cao W.R."/>
        </authorList>
    </citation>
    <scope>NUCLEOTIDE SEQUENCE [LARGE SCALE GENOMIC DNA]</scope>
    <source>
        <strain evidence="3 4">HST1-43</strain>
    </source>
</reference>
<dbReference type="Proteomes" id="UP000760545">
    <property type="component" value="Unassembled WGS sequence"/>
</dbReference>
<name>A0ABX1DD14_9FLAO</name>
<dbReference type="EMBL" id="JAAVJS010000005">
    <property type="protein sequence ID" value="NJX14913.1"/>
    <property type="molecule type" value="Genomic_DNA"/>
</dbReference>
<feature type="domain" description="Secretion system C-terminal sorting" evidence="2">
    <location>
        <begin position="100"/>
        <end position="170"/>
    </location>
</feature>
<keyword evidence="4" id="KW-1185">Reference proteome</keyword>
<accession>A0ABX1DD14</accession>
<dbReference type="NCBIfam" id="TIGR04183">
    <property type="entry name" value="Por_Secre_tail"/>
    <property type="match status" value="1"/>
</dbReference>
<dbReference type="Pfam" id="PF18962">
    <property type="entry name" value="Por_Secre_tail"/>
    <property type="match status" value="1"/>
</dbReference>
<dbReference type="InterPro" id="IPR026444">
    <property type="entry name" value="Secre_tail"/>
</dbReference>
<protein>
    <submittedName>
        <fullName evidence="3">T9SS type A sorting domain-containing protein</fullName>
    </submittedName>
</protein>
<keyword evidence="1" id="KW-0732">Signal</keyword>
<comment type="caution">
    <text evidence="3">The sequence shown here is derived from an EMBL/GenBank/DDBJ whole genome shotgun (WGS) entry which is preliminary data.</text>
</comment>
<organism evidence="3 4">
    <name type="scientific">Tamlana crocina</name>
    <dbReference type="NCBI Taxonomy" id="393006"/>
    <lineage>
        <taxon>Bacteria</taxon>
        <taxon>Pseudomonadati</taxon>
        <taxon>Bacteroidota</taxon>
        <taxon>Flavobacteriia</taxon>
        <taxon>Flavobacteriales</taxon>
        <taxon>Flavobacteriaceae</taxon>
        <taxon>Tamlana</taxon>
    </lineage>
</organism>
<evidence type="ECO:0000259" key="2">
    <source>
        <dbReference type="Pfam" id="PF18962"/>
    </source>
</evidence>